<dbReference type="EMBL" id="CAJNOU010001408">
    <property type="protein sequence ID" value="CAF1199890.1"/>
    <property type="molecule type" value="Genomic_DNA"/>
</dbReference>
<organism evidence="2 3">
    <name type="scientific">Rotaria sordida</name>
    <dbReference type="NCBI Taxonomy" id="392033"/>
    <lineage>
        <taxon>Eukaryota</taxon>
        <taxon>Metazoa</taxon>
        <taxon>Spiralia</taxon>
        <taxon>Gnathifera</taxon>
        <taxon>Rotifera</taxon>
        <taxon>Eurotatoria</taxon>
        <taxon>Bdelloidea</taxon>
        <taxon>Philodinida</taxon>
        <taxon>Philodinidae</taxon>
        <taxon>Rotaria</taxon>
    </lineage>
</organism>
<proteinExistence type="predicted"/>
<feature type="compositionally biased region" description="Low complexity" evidence="1">
    <location>
        <begin position="529"/>
        <end position="547"/>
    </location>
</feature>
<accession>A0A814W449</accession>
<feature type="region of interest" description="Disordered" evidence="1">
    <location>
        <begin position="505"/>
        <end position="548"/>
    </location>
</feature>
<evidence type="ECO:0000256" key="1">
    <source>
        <dbReference type="SAM" id="MobiDB-lite"/>
    </source>
</evidence>
<feature type="region of interest" description="Disordered" evidence="1">
    <location>
        <begin position="680"/>
        <end position="703"/>
    </location>
</feature>
<gene>
    <name evidence="2" type="ORF">SEV965_LOCUS21083</name>
</gene>
<comment type="caution">
    <text evidence="2">The sequence shown here is derived from an EMBL/GenBank/DDBJ whole genome shotgun (WGS) entry which is preliminary data.</text>
</comment>
<dbReference type="AlphaFoldDB" id="A0A814W449"/>
<evidence type="ECO:0000313" key="2">
    <source>
        <dbReference type="EMBL" id="CAF1199890.1"/>
    </source>
</evidence>
<reference evidence="2" key="1">
    <citation type="submission" date="2021-02" db="EMBL/GenBank/DDBJ databases">
        <authorList>
            <person name="Nowell W R."/>
        </authorList>
    </citation>
    <scope>NUCLEOTIDE SEQUENCE</scope>
</reference>
<sequence length="797" mass="92438">MDTLANNYEYSNFTIENSNSNEKIINEYNCINFPYNQQSKSHCQKCGRRTRNRNPCINNGRIKCEQRHCRHGHRLKCKRQSRHFPTELSSCSMITQTNDHHSISKNILNQNSSRKSSQTNILIDQFIQVQQLNSTRCNTQNHSYTYNMDNDYKNDEYQIFTDIKNKQNSYQLECVQQMIYLRENINNLTYREFHFPNEYILLKRLEEKNHLINQNRFKVDHCFRSLQLQYQTMSTLLQNITITSFNYSKQDSDEVKSIIKTSLKRCSLSENLEFNQNTSNDIIHHSALTNDRSLLTINEINNTNMNENLIKQNDNLSITNQNDSSIFLTPYNEYNQQQYSQNATQSYFNTNSLTELNQQDFQFDTAVIIDVTQCPQVTKAETNFTQQPSIQDNWNHIKPTFSNKNQNNEHITRTTLSMPILQNNQQESSPIYIPNQTIYFDQYPNYMNIYQPQTMFLPLSYNSNHTHQQPISNPICHEALPYETICFPTNSNQSNELQHLTANHLSSNQNPTNTSSSIHETSESQNSLSVTNSETISNTSTTRTTSNKEMNQSIKYTQTINKIKQILNTLQKNLLHKSCSKTKNLNKKIHVCLPSKQITSLNFNQTSNKIDKSITTDSLISNTSIQTTYSVTSTLPISNKTIFQLPYDQSTINLENEILQMDLDSLNLNKTKVLNSAKNINTNQQTSDDDDDETEQFLNNTRSRSKKSISRRVTVKYMSPSFMFVLQILLILCLINRIIMYSFFGIVSNDTLTSIIVDNSQSVTSISPSLVSKTEQTTLSTNHEKFNNFLLSLFKLV</sequence>
<dbReference type="Proteomes" id="UP000663889">
    <property type="component" value="Unassembled WGS sequence"/>
</dbReference>
<evidence type="ECO:0000313" key="3">
    <source>
        <dbReference type="Proteomes" id="UP000663889"/>
    </source>
</evidence>
<protein>
    <submittedName>
        <fullName evidence="2">Uncharacterized protein</fullName>
    </submittedName>
</protein>
<name>A0A814W449_9BILA</name>
<feature type="compositionally biased region" description="Low complexity" evidence="1">
    <location>
        <begin position="506"/>
        <end position="517"/>
    </location>
</feature>